<keyword evidence="1" id="KW-1133">Transmembrane helix</keyword>
<reference evidence="2" key="2">
    <citation type="submission" date="2017-11" db="EMBL/GenBank/DDBJ databases">
        <title>Coralsnake Venomics: Analyses of Venom Gland Transcriptomes and Proteomes of Six Brazilian Taxa.</title>
        <authorList>
            <person name="Aird S.D."/>
            <person name="Jorge da Silva N."/>
            <person name="Qiu L."/>
            <person name="Villar-Briones A."/>
            <person name="Aparecida-Saddi V."/>
            <person name="Campos-Telles M.P."/>
            <person name="Grau M."/>
            <person name="Mikheyev A.S."/>
        </authorList>
    </citation>
    <scope>NUCLEOTIDE SEQUENCE</scope>
    <source>
        <tissue evidence="2">Venom_gland</tissue>
    </source>
</reference>
<dbReference type="EMBL" id="IACK01051594">
    <property type="protein sequence ID" value="LAA75299.1"/>
    <property type="molecule type" value="Transcribed_RNA"/>
</dbReference>
<protein>
    <submittedName>
        <fullName evidence="2">Uncharacterized protein</fullName>
    </submittedName>
</protein>
<sequence>MTGDFTISFPCHAHQATPTELVVKKFESHHWSPTFSSSRTGNGGSGRSKADGFTRTLITNGAFHAHPPVVRPGFQQTMDQYQAADHGLEIPGLRLYLYFTFFYPYHYCLCFWLLWLLLENHRTNWDLLNGRLTGIRLVVRIENINVSLLAVFCPDGNPIIPIEFQLYIWNYNHNQKPITGKTAKSG</sequence>
<evidence type="ECO:0000256" key="1">
    <source>
        <dbReference type="SAM" id="Phobius"/>
    </source>
</evidence>
<name>A0A2D4HTK5_MICLE</name>
<accession>A0A2D4HTK5</accession>
<feature type="transmembrane region" description="Helical" evidence="1">
    <location>
        <begin position="95"/>
        <end position="118"/>
    </location>
</feature>
<proteinExistence type="predicted"/>
<evidence type="ECO:0000313" key="2">
    <source>
        <dbReference type="EMBL" id="LAA75299.1"/>
    </source>
</evidence>
<organism evidence="2">
    <name type="scientific">Micrurus lemniscatus lemniscatus</name>
    <dbReference type="NCBI Taxonomy" id="129467"/>
    <lineage>
        <taxon>Eukaryota</taxon>
        <taxon>Metazoa</taxon>
        <taxon>Chordata</taxon>
        <taxon>Craniata</taxon>
        <taxon>Vertebrata</taxon>
        <taxon>Euteleostomi</taxon>
        <taxon>Lepidosauria</taxon>
        <taxon>Squamata</taxon>
        <taxon>Bifurcata</taxon>
        <taxon>Unidentata</taxon>
        <taxon>Episquamata</taxon>
        <taxon>Toxicofera</taxon>
        <taxon>Serpentes</taxon>
        <taxon>Colubroidea</taxon>
        <taxon>Elapidae</taxon>
        <taxon>Elapinae</taxon>
        <taxon>Micrurus</taxon>
    </lineage>
</organism>
<keyword evidence="1" id="KW-0472">Membrane</keyword>
<dbReference type="AlphaFoldDB" id="A0A2D4HTK5"/>
<reference evidence="2" key="1">
    <citation type="submission" date="2017-07" db="EMBL/GenBank/DDBJ databases">
        <authorList>
            <person name="Mikheyev A."/>
            <person name="Grau M."/>
        </authorList>
    </citation>
    <scope>NUCLEOTIDE SEQUENCE</scope>
    <source>
        <tissue evidence="2">Venom_gland</tissue>
    </source>
</reference>
<keyword evidence="1" id="KW-0812">Transmembrane</keyword>